<name>A0AA38FLW8_TAXCH</name>
<dbReference type="GO" id="GO:0016020">
    <property type="term" value="C:membrane"/>
    <property type="evidence" value="ECO:0007669"/>
    <property type="project" value="UniProtKB-SubCell"/>
</dbReference>
<dbReference type="GO" id="GO:0015185">
    <property type="term" value="F:gamma-aminobutyric acid transmembrane transporter activity"/>
    <property type="evidence" value="ECO:0007669"/>
    <property type="project" value="TreeGrafter"/>
</dbReference>
<feature type="transmembrane region" description="Helical" evidence="6">
    <location>
        <begin position="6"/>
        <end position="26"/>
    </location>
</feature>
<dbReference type="PANTHER" id="PTHR45649:SF30">
    <property type="entry name" value="AMINO-ACID PERMEASE BAT1"/>
    <property type="match status" value="1"/>
</dbReference>
<dbReference type="PANTHER" id="PTHR45649">
    <property type="entry name" value="AMINO-ACID PERMEASE BAT1"/>
    <property type="match status" value="1"/>
</dbReference>
<evidence type="ECO:0000256" key="3">
    <source>
        <dbReference type="ARBA" id="ARBA00022692"/>
    </source>
</evidence>
<evidence type="ECO:0000313" key="8">
    <source>
        <dbReference type="Proteomes" id="UP000824469"/>
    </source>
</evidence>
<organism evidence="7 8">
    <name type="scientific">Taxus chinensis</name>
    <name type="common">Chinese yew</name>
    <name type="synonym">Taxus wallichiana var. chinensis</name>
    <dbReference type="NCBI Taxonomy" id="29808"/>
    <lineage>
        <taxon>Eukaryota</taxon>
        <taxon>Viridiplantae</taxon>
        <taxon>Streptophyta</taxon>
        <taxon>Embryophyta</taxon>
        <taxon>Tracheophyta</taxon>
        <taxon>Spermatophyta</taxon>
        <taxon>Pinopsida</taxon>
        <taxon>Pinidae</taxon>
        <taxon>Conifers II</taxon>
        <taxon>Cupressales</taxon>
        <taxon>Taxaceae</taxon>
        <taxon>Taxus</taxon>
    </lineage>
</organism>
<evidence type="ECO:0000256" key="6">
    <source>
        <dbReference type="SAM" id="Phobius"/>
    </source>
</evidence>
<keyword evidence="4 6" id="KW-1133">Transmembrane helix</keyword>
<dbReference type="Pfam" id="PF13520">
    <property type="entry name" value="AA_permease_2"/>
    <property type="match status" value="1"/>
</dbReference>
<dbReference type="AlphaFoldDB" id="A0AA38FLW8"/>
<keyword evidence="8" id="KW-1185">Reference proteome</keyword>
<evidence type="ECO:0000256" key="1">
    <source>
        <dbReference type="ARBA" id="ARBA00004141"/>
    </source>
</evidence>
<dbReference type="GO" id="GO:0005313">
    <property type="term" value="F:L-glutamate transmembrane transporter activity"/>
    <property type="evidence" value="ECO:0007669"/>
    <property type="project" value="TreeGrafter"/>
</dbReference>
<dbReference type="Gene3D" id="1.20.1740.10">
    <property type="entry name" value="Amino acid/polyamine transporter I"/>
    <property type="match status" value="1"/>
</dbReference>
<proteinExistence type="predicted"/>
<accession>A0AA38FLW8</accession>
<feature type="non-terminal residue" evidence="7">
    <location>
        <position position="1"/>
    </location>
</feature>
<dbReference type="GO" id="GO:0015180">
    <property type="term" value="F:L-alanine transmembrane transporter activity"/>
    <property type="evidence" value="ECO:0007669"/>
    <property type="project" value="TreeGrafter"/>
</dbReference>
<dbReference type="Proteomes" id="UP000824469">
    <property type="component" value="Unassembled WGS sequence"/>
</dbReference>
<evidence type="ECO:0008006" key="9">
    <source>
        <dbReference type="Google" id="ProtNLM"/>
    </source>
</evidence>
<keyword evidence="2" id="KW-0813">Transport</keyword>
<evidence type="ECO:0000313" key="7">
    <source>
        <dbReference type="EMBL" id="KAH9306376.1"/>
    </source>
</evidence>
<dbReference type="EMBL" id="JAHRHJ020000008">
    <property type="protein sequence ID" value="KAH9306376.1"/>
    <property type="molecule type" value="Genomic_DNA"/>
</dbReference>
<gene>
    <name evidence="7" type="ORF">KI387_010780</name>
</gene>
<evidence type="ECO:0000256" key="2">
    <source>
        <dbReference type="ARBA" id="ARBA00022448"/>
    </source>
</evidence>
<comment type="caution">
    <text evidence="7">The sequence shown here is derived from an EMBL/GenBank/DDBJ whole genome shotgun (WGS) entry which is preliminary data.</text>
</comment>
<sequence length="74" mass="7895">YGNGTGGIICLGVVAVAIYFCGMSSVTSNSRMTYAFSRDGAMPFSKFLHKVNKHEVPLNAVWISAAIAFCMALT</sequence>
<comment type="subcellular location">
    <subcellularLocation>
        <location evidence="1">Membrane</location>
        <topology evidence="1">Multi-pass membrane protein</topology>
    </subcellularLocation>
</comment>
<keyword evidence="3 6" id="KW-0812">Transmembrane</keyword>
<dbReference type="InterPro" id="IPR002293">
    <property type="entry name" value="AA/rel_permease1"/>
</dbReference>
<evidence type="ECO:0000256" key="4">
    <source>
        <dbReference type="ARBA" id="ARBA00022989"/>
    </source>
</evidence>
<protein>
    <recommendedName>
        <fullName evidence="9">Amino acid permease</fullName>
    </recommendedName>
</protein>
<feature type="non-terminal residue" evidence="7">
    <location>
        <position position="74"/>
    </location>
</feature>
<evidence type="ECO:0000256" key="5">
    <source>
        <dbReference type="ARBA" id="ARBA00023136"/>
    </source>
</evidence>
<reference evidence="7 8" key="1">
    <citation type="journal article" date="2021" name="Nat. Plants">
        <title>The Taxus genome provides insights into paclitaxel biosynthesis.</title>
        <authorList>
            <person name="Xiong X."/>
            <person name="Gou J."/>
            <person name="Liao Q."/>
            <person name="Li Y."/>
            <person name="Zhou Q."/>
            <person name="Bi G."/>
            <person name="Li C."/>
            <person name="Du R."/>
            <person name="Wang X."/>
            <person name="Sun T."/>
            <person name="Guo L."/>
            <person name="Liang H."/>
            <person name="Lu P."/>
            <person name="Wu Y."/>
            <person name="Zhang Z."/>
            <person name="Ro D.K."/>
            <person name="Shang Y."/>
            <person name="Huang S."/>
            <person name="Yan J."/>
        </authorList>
    </citation>
    <scope>NUCLEOTIDE SEQUENCE [LARGE SCALE GENOMIC DNA]</scope>
    <source>
        <strain evidence="7">Ta-2019</strain>
    </source>
</reference>
<dbReference type="GO" id="GO:0015189">
    <property type="term" value="F:L-lysine transmembrane transporter activity"/>
    <property type="evidence" value="ECO:0007669"/>
    <property type="project" value="TreeGrafter"/>
</dbReference>
<keyword evidence="5 6" id="KW-0472">Membrane</keyword>